<evidence type="ECO:0000313" key="1">
    <source>
        <dbReference type="EMBL" id="OQE41952.1"/>
    </source>
</evidence>
<keyword evidence="2" id="KW-1185">Reference proteome</keyword>
<reference evidence="2" key="1">
    <citation type="journal article" date="2017" name="Nat. Microbiol.">
        <title>Global analysis of biosynthetic gene clusters reveals vast potential of secondary metabolite production in Penicillium species.</title>
        <authorList>
            <person name="Nielsen J.C."/>
            <person name="Grijseels S."/>
            <person name="Prigent S."/>
            <person name="Ji B."/>
            <person name="Dainat J."/>
            <person name="Nielsen K.F."/>
            <person name="Frisvad J.C."/>
            <person name="Workman M."/>
            <person name="Nielsen J."/>
        </authorList>
    </citation>
    <scope>NUCLEOTIDE SEQUENCE [LARGE SCALE GENOMIC DNA]</scope>
    <source>
        <strain evidence="2">IBT 31321</strain>
    </source>
</reference>
<comment type="caution">
    <text evidence="1">The sequence shown here is derived from an EMBL/GenBank/DDBJ whole genome shotgun (WGS) entry which is preliminary data.</text>
</comment>
<dbReference type="Proteomes" id="UP000191500">
    <property type="component" value="Unassembled WGS sequence"/>
</dbReference>
<accession>A0A1V6UU32</accession>
<protein>
    <submittedName>
        <fullName evidence="1">Uncharacterized protein</fullName>
    </submittedName>
</protein>
<evidence type="ECO:0000313" key="2">
    <source>
        <dbReference type="Proteomes" id="UP000191500"/>
    </source>
</evidence>
<dbReference type="EMBL" id="MDDG01000004">
    <property type="protein sequence ID" value="OQE41952.1"/>
    <property type="molecule type" value="Genomic_DNA"/>
</dbReference>
<dbReference type="AlphaFoldDB" id="A0A1V6UU32"/>
<gene>
    <name evidence="1" type="ORF">PENCOP_c004G08949</name>
</gene>
<proteinExistence type="predicted"/>
<sequence>MVTFHHGHLPSWSPSIMVTFRHGHLPSWSPSITVTFHCDFCLFFLLPSWSPSTITFVFHDHTSLGNLPPWIFHINPGHPPPWPPYNMIIISSYFQPSNQLPVIKPTSSHHLSISSHQTNFQPSNQLPTIKPTSNHQTNFQPSNQLPTIKPTSNHQTNFQPSNQLPTIKPTSNRLSWSPSSMTTVPYDHIYLSYLVL</sequence>
<organism evidence="1 2">
    <name type="scientific">Penicillium coprophilum</name>
    <dbReference type="NCBI Taxonomy" id="36646"/>
    <lineage>
        <taxon>Eukaryota</taxon>
        <taxon>Fungi</taxon>
        <taxon>Dikarya</taxon>
        <taxon>Ascomycota</taxon>
        <taxon>Pezizomycotina</taxon>
        <taxon>Eurotiomycetes</taxon>
        <taxon>Eurotiomycetidae</taxon>
        <taxon>Eurotiales</taxon>
        <taxon>Aspergillaceae</taxon>
        <taxon>Penicillium</taxon>
    </lineage>
</organism>
<name>A0A1V6UU32_9EURO</name>